<protein>
    <submittedName>
        <fullName evidence="2">Uncharacterized protein</fullName>
    </submittedName>
</protein>
<evidence type="ECO:0000256" key="1">
    <source>
        <dbReference type="SAM" id="MobiDB-lite"/>
    </source>
</evidence>
<feature type="region of interest" description="Disordered" evidence="1">
    <location>
        <begin position="33"/>
        <end position="62"/>
    </location>
</feature>
<proteinExistence type="predicted"/>
<name>A0A8J4YAX5_CHIOP</name>
<dbReference type="EMBL" id="JACEEZ010006620">
    <property type="protein sequence ID" value="KAG0724628.1"/>
    <property type="molecule type" value="Genomic_DNA"/>
</dbReference>
<dbReference type="AlphaFoldDB" id="A0A8J4YAX5"/>
<sequence length="218" mass="23356">MSSGWGGRTPLAAPTSPSTLETALPWLVCTTNSVASSPPSGRGTFPQRDPAGGRGGTTTTARRRAPHLRVVKTLRRGASPHRAFCGAITRDEEQRSTFCSPWSATGGFTRREKDTDISICVSRTQPTLPQHVLKLYLKLSRSGLTRYWACFTEGSVSHIKNLRHEGLCVPDWTLNTFGLSGPEGRNSAPLAPQTGAPTAPELRPGLGGVLPKLRGTRG</sequence>
<keyword evidence="3" id="KW-1185">Reference proteome</keyword>
<evidence type="ECO:0000313" key="3">
    <source>
        <dbReference type="Proteomes" id="UP000770661"/>
    </source>
</evidence>
<feature type="region of interest" description="Disordered" evidence="1">
    <location>
        <begin position="183"/>
        <end position="218"/>
    </location>
</feature>
<organism evidence="2 3">
    <name type="scientific">Chionoecetes opilio</name>
    <name type="common">Atlantic snow crab</name>
    <name type="synonym">Cancer opilio</name>
    <dbReference type="NCBI Taxonomy" id="41210"/>
    <lineage>
        <taxon>Eukaryota</taxon>
        <taxon>Metazoa</taxon>
        <taxon>Ecdysozoa</taxon>
        <taxon>Arthropoda</taxon>
        <taxon>Crustacea</taxon>
        <taxon>Multicrustacea</taxon>
        <taxon>Malacostraca</taxon>
        <taxon>Eumalacostraca</taxon>
        <taxon>Eucarida</taxon>
        <taxon>Decapoda</taxon>
        <taxon>Pleocyemata</taxon>
        <taxon>Brachyura</taxon>
        <taxon>Eubrachyura</taxon>
        <taxon>Majoidea</taxon>
        <taxon>Majidae</taxon>
        <taxon>Chionoecetes</taxon>
    </lineage>
</organism>
<accession>A0A8J4YAX5</accession>
<comment type="caution">
    <text evidence="2">The sequence shown here is derived from an EMBL/GenBank/DDBJ whole genome shotgun (WGS) entry which is preliminary data.</text>
</comment>
<dbReference type="Proteomes" id="UP000770661">
    <property type="component" value="Unassembled WGS sequence"/>
</dbReference>
<gene>
    <name evidence="2" type="ORF">GWK47_040185</name>
</gene>
<reference evidence="2" key="1">
    <citation type="submission" date="2020-07" db="EMBL/GenBank/DDBJ databases">
        <title>The High-quality genome of the commercially important snow crab, Chionoecetes opilio.</title>
        <authorList>
            <person name="Jeong J.-H."/>
            <person name="Ryu S."/>
        </authorList>
    </citation>
    <scope>NUCLEOTIDE SEQUENCE</scope>
    <source>
        <strain evidence="2">MADBK_172401_WGS</strain>
        <tissue evidence="2">Digestive gland</tissue>
    </source>
</reference>
<evidence type="ECO:0000313" key="2">
    <source>
        <dbReference type="EMBL" id="KAG0724628.1"/>
    </source>
</evidence>